<dbReference type="NCBIfam" id="TIGR00115">
    <property type="entry name" value="tig"/>
    <property type="match status" value="1"/>
</dbReference>
<evidence type="ECO:0000256" key="5">
    <source>
        <dbReference type="ARBA" id="ARBA00022490"/>
    </source>
</evidence>
<evidence type="ECO:0000256" key="12">
    <source>
        <dbReference type="HAMAP-Rule" id="MF_00303"/>
    </source>
</evidence>
<evidence type="ECO:0000313" key="17">
    <source>
        <dbReference type="Proteomes" id="UP000280599"/>
    </source>
</evidence>
<keyword evidence="8 12" id="KW-0143">Chaperone</keyword>
<comment type="subcellular location">
    <subcellularLocation>
        <location evidence="12">Cytoplasm</location>
    </subcellularLocation>
    <text evidence="12">About half TF is bound to the ribosome near the polypeptide exit tunnel while the other half is free in the cytoplasm.</text>
</comment>
<keyword evidence="6 12" id="KW-0132">Cell division</keyword>
<dbReference type="FunFam" id="3.10.50.40:FF:000001">
    <property type="entry name" value="Trigger factor"/>
    <property type="match status" value="1"/>
</dbReference>
<dbReference type="GO" id="GO:0005737">
    <property type="term" value="C:cytoplasm"/>
    <property type="evidence" value="ECO:0007669"/>
    <property type="project" value="UniProtKB-SubCell"/>
</dbReference>
<dbReference type="GO" id="GO:0051301">
    <property type="term" value="P:cell division"/>
    <property type="evidence" value="ECO:0007669"/>
    <property type="project" value="UniProtKB-KW"/>
</dbReference>
<dbReference type="AlphaFoldDB" id="A0A3M3VTN0"/>
<evidence type="ECO:0000256" key="9">
    <source>
        <dbReference type="ARBA" id="ARBA00023235"/>
    </source>
</evidence>
<evidence type="ECO:0000256" key="6">
    <source>
        <dbReference type="ARBA" id="ARBA00022618"/>
    </source>
</evidence>
<evidence type="ECO:0000259" key="15">
    <source>
        <dbReference type="PROSITE" id="PS50059"/>
    </source>
</evidence>
<dbReference type="SUPFAM" id="SSF102735">
    <property type="entry name" value="Trigger factor ribosome-binding domain"/>
    <property type="match status" value="1"/>
</dbReference>
<organism evidence="16 17">
    <name type="scientific">Pseudomonas savastanoi pv. glycinea</name>
    <name type="common">Pseudomonas syringae pv. glycinea</name>
    <dbReference type="NCBI Taxonomy" id="318"/>
    <lineage>
        <taxon>Bacteria</taxon>
        <taxon>Pseudomonadati</taxon>
        <taxon>Pseudomonadota</taxon>
        <taxon>Gammaproteobacteria</taxon>
        <taxon>Pseudomonadales</taxon>
        <taxon>Pseudomonadaceae</taxon>
        <taxon>Pseudomonas</taxon>
    </lineage>
</organism>
<evidence type="ECO:0000256" key="2">
    <source>
        <dbReference type="ARBA" id="ARBA00005464"/>
    </source>
</evidence>
<dbReference type="Pfam" id="PF05697">
    <property type="entry name" value="Trigger_N"/>
    <property type="match status" value="1"/>
</dbReference>
<comment type="domain">
    <text evidence="12">Consists of 3 domains; the N-terminus binds the ribosome, the middle domain has PPIase activity, while the C-terminus has intrinsic chaperone activity on its own.</text>
</comment>
<dbReference type="PANTHER" id="PTHR30560:SF3">
    <property type="entry name" value="TRIGGER FACTOR-LIKE PROTEIN TIG, CHLOROPLASTIC"/>
    <property type="match status" value="1"/>
</dbReference>
<keyword evidence="7 12" id="KW-0697">Rotamase</keyword>
<gene>
    <name evidence="12" type="primary">tig</name>
    <name evidence="16" type="ORF">ALQ41_05146</name>
</gene>
<comment type="function">
    <text evidence="12">Involved in protein export. Acts as a chaperone by maintaining the newly synthesized protein in an open conformation. Functions as a peptidyl-prolyl cis-trans isomerase.</text>
</comment>
<comment type="similarity">
    <text evidence="2 12 14">Belongs to the FKBP-type PPIase family. Tig subfamily.</text>
</comment>
<comment type="catalytic activity">
    <reaction evidence="1 12 13">
        <text>[protein]-peptidylproline (omega=180) = [protein]-peptidylproline (omega=0)</text>
        <dbReference type="Rhea" id="RHEA:16237"/>
        <dbReference type="Rhea" id="RHEA-COMP:10747"/>
        <dbReference type="Rhea" id="RHEA-COMP:10748"/>
        <dbReference type="ChEBI" id="CHEBI:83833"/>
        <dbReference type="ChEBI" id="CHEBI:83834"/>
        <dbReference type="EC" id="5.2.1.8"/>
    </reaction>
</comment>
<evidence type="ECO:0000256" key="8">
    <source>
        <dbReference type="ARBA" id="ARBA00023186"/>
    </source>
</evidence>
<dbReference type="EMBL" id="RBPT01000147">
    <property type="protein sequence ID" value="RMO48740.1"/>
    <property type="molecule type" value="Genomic_DNA"/>
</dbReference>
<evidence type="ECO:0000256" key="1">
    <source>
        <dbReference type="ARBA" id="ARBA00000971"/>
    </source>
</evidence>
<dbReference type="Proteomes" id="UP000280599">
    <property type="component" value="Unassembled WGS sequence"/>
</dbReference>
<dbReference type="InterPro" id="IPR008880">
    <property type="entry name" value="Trigger_fac_C"/>
</dbReference>
<evidence type="ECO:0000256" key="10">
    <source>
        <dbReference type="ARBA" id="ARBA00023306"/>
    </source>
</evidence>
<dbReference type="GO" id="GO:0051083">
    <property type="term" value="P:'de novo' cotranslational protein folding"/>
    <property type="evidence" value="ECO:0007669"/>
    <property type="project" value="TreeGrafter"/>
</dbReference>
<dbReference type="EC" id="5.2.1.8" evidence="3 12"/>
<comment type="caution">
    <text evidence="16">The sequence shown here is derived from an EMBL/GenBank/DDBJ whole genome shotgun (WGS) entry which is preliminary data.</text>
</comment>
<protein>
    <recommendedName>
        <fullName evidence="4 12">Trigger factor</fullName>
        <shortName evidence="12">TF</shortName>
        <ecNumber evidence="3 12">5.2.1.8</ecNumber>
    </recommendedName>
    <alternativeName>
        <fullName evidence="11 12">PPIase</fullName>
    </alternativeName>
</protein>
<dbReference type="InterPro" id="IPR008881">
    <property type="entry name" value="Trigger_fac_ribosome-bd_bac"/>
</dbReference>
<dbReference type="PIRSF" id="PIRSF003095">
    <property type="entry name" value="Trigger_factor"/>
    <property type="match status" value="1"/>
</dbReference>
<dbReference type="InterPro" id="IPR005215">
    <property type="entry name" value="Trig_fac"/>
</dbReference>
<dbReference type="GO" id="GO:0043335">
    <property type="term" value="P:protein unfolding"/>
    <property type="evidence" value="ECO:0007669"/>
    <property type="project" value="TreeGrafter"/>
</dbReference>
<evidence type="ECO:0000313" key="16">
    <source>
        <dbReference type="EMBL" id="RMO48740.1"/>
    </source>
</evidence>
<dbReference type="InterPro" id="IPR036611">
    <property type="entry name" value="Trigger_fac_ribosome-bd_sf"/>
</dbReference>
<proteinExistence type="inferred from homology"/>
<dbReference type="InterPro" id="IPR001179">
    <property type="entry name" value="PPIase_FKBP_dom"/>
</dbReference>
<dbReference type="GO" id="GO:0015031">
    <property type="term" value="P:protein transport"/>
    <property type="evidence" value="ECO:0007669"/>
    <property type="project" value="UniProtKB-UniRule"/>
</dbReference>
<keyword evidence="9 12" id="KW-0413">Isomerase</keyword>
<dbReference type="Gene3D" id="3.30.70.1050">
    <property type="entry name" value="Trigger factor ribosome-binding domain"/>
    <property type="match status" value="1"/>
</dbReference>
<dbReference type="GO" id="GO:0043022">
    <property type="term" value="F:ribosome binding"/>
    <property type="evidence" value="ECO:0007669"/>
    <property type="project" value="TreeGrafter"/>
</dbReference>
<dbReference type="PROSITE" id="PS50059">
    <property type="entry name" value="FKBP_PPIASE"/>
    <property type="match status" value="1"/>
</dbReference>
<keyword evidence="5 12" id="KW-0963">Cytoplasm</keyword>
<feature type="domain" description="PPIase FKBP-type" evidence="15">
    <location>
        <begin position="182"/>
        <end position="242"/>
    </location>
</feature>
<dbReference type="SUPFAM" id="SSF109998">
    <property type="entry name" value="Triger factor/SurA peptide-binding domain-like"/>
    <property type="match status" value="1"/>
</dbReference>
<evidence type="ECO:0000256" key="11">
    <source>
        <dbReference type="ARBA" id="ARBA00029986"/>
    </source>
</evidence>
<dbReference type="PANTHER" id="PTHR30560">
    <property type="entry name" value="TRIGGER FACTOR CHAPERONE AND PEPTIDYL-PROLYL CIS/TRANS ISOMERASE"/>
    <property type="match status" value="1"/>
</dbReference>
<dbReference type="InterPro" id="IPR046357">
    <property type="entry name" value="PPIase_dom_sf"/>
</dbReference>
<dbReference type="Pfam" id="PF05698">
    <property type="entry name" value="Trigger_C"/>
    <property type="match status" value="1"/>
</dbReference>
<dbReference type="InterPro" id="IPR027304">
    <property type="entry name" value="Trigger_fact/SurA_dom_sf"/>
</dbReference>
<dbReference type="GO" id="GO:0044183">
    <property type="term" value="F:protein folding chaperone"/>
    <property type="evidence" value="ECO:0007669"/>
    <property type="project" value="TreeGrafter"/>
</dbReference>
<reference evidence="16 17" key="1">
    <citation type="submission" date="2018-08" db="EMBL/GenBank/DDBJ databases">
        <title>Recombination of ecologically and evolutionarily significant loci maintains genetic cohesion in the Pseudomonas syringae species complex.</title>
        <authorList>
            <person name="Dillon M."/>
            <person name="Thakur S."/>
            <person name="Almeida R.N.D."/>
            <person name="Weir B.S."/>
            <person name="Guttman D.S."/>
        </authorList>
    </citation>
    <scope>NUCLEOTIDE SEQUENCE [LARGE SCALE GENOMIC DNA]</scope>
    <source>
        <strain evidence="16 17">ICMP 867</strain>
    </source>
</reference>
<evidence type="ECO:0000256" key="4">
    <source>
        <dbReference type="ARBA" id="ARBA00016902"/>
    </source>
</evidence>
<dbReference type="FunFam" id="3.30.70.1050:FF:000001">
    <property type="entry name" value="Trigger factor"/>
    <property type="match status" value="1"/>
</dbReference>
<keyword evidence="10 12" id="KW-0131">Cell cycle</keyword>
<accession>A0A3M3VTN0</accession>
<evidence type="ECO:0000256" key="14">
    <source>
        <dbReference type="RuleBase" id="RU003914"/>
    </source>
</evidence>
<name>A0A3M3VTN0_PSESG</name>
<dbReference type="InterPro" id="IPR037041">
    <property type="entry name" value="Trigger_fac_C_sf"/>
</dbReference>
<sequence>MHALDSGVGNGRLTSVQRGISMQVSVENTSALERRMTIGVPAERIETEVNKRLQQTARKAKIPGFRPGKVPMSVIRQRYEDGARQEALGDLIQATFYEAVVEQKLNPAGAPAVEPKSFEKGKDLEYVATFEVFPEFTVAGFDTIAVERLSADVADSDLDNMLEVLRKQNVRFEVADRAAQNEDQLNIDFVGKVDGEVFAGGSATATQLVLGSGRMIPGFEDGLVGAKAGEERVLNVTFPEDYQNLELAGKAAEFTVTVNTVSEPKLPELNEEFFKQFGIKETGIEGFRTEVRKSMERELRQAIKSKVKNQVMDGLLAANPIEVPKALLENEVNRLRVQAVQQFGGNIKPDQLPAELFEEQAKRRVELGLIVAEVVKQFDLKPDDARVREMIQEMASAYQEPEQVVAWYYKNEQQMNEVRSVVLEEQVVDTVLQKASVTDKSVSYEEAVKPVEAPKAD</sequence>
<evidence type="ECO:0000256" key="7">
    <source>
        <dbReference type="ARBA" id="ARBA00023110"/>
    </source>
</evidence>
<dbReference type="SUPFAM" id="SSF54534">
    <property type="entry name" value="FKBP-like"/>
    <property type="match status" value="1"/>
</dbReference>
<dbReference type="GO" id="GO:0003755">
    <property type="term" value="F:peptidyl-prolyl cis-trans isomerase activity"/>
    <property type="evidence" value="ECO:0007669"/>
    <property type="project" value="UniProtKB-UniRule"/>
</dbReference>
<dbReference type="HAMAP" id="MF_00303">
    <property type="entry name" value="Trigger_factor_Tig"/>
    <property type="match status" value="1"/>
</dbReference>
<evidence type="ECO:0000256" key="3">
    <source>
        <dbReference type="ARBA" id="ARBA00013194"/>
    </source>
</evidence>
<evidence type="ECO:0000256" key="13">
    <source>
        <dbReference type="PROSITE-ProRule" id="PRU00277"/>
    </source>
</evidence>
<dbReference type="Gene3D" id="3.10.50.40">
    <property type="match status" value="1"/>
</dbReference>
<dbReference type="Gene3D" id="1.10.3120.10">
    <property type="entry name" value="Trigger factor, C-terminal domain"/>
    <property type="match status" value="1"/>
</dbReference>
<dbReference type="Pfam" id="PF00254">
    <property type="entry name" value="FKBP_C"/>
    <property type="match status" value="1"/>
</dbReference>